<dbReference type="Proteomes" id="UP000264217">
    <property type="component" value="Unassembled WGS sequence"/>
</dbReference>
<keyword evidence="2" id="KW-0472">Membrane</keyword>
<dbReference type="OrthoDB" id="9770517at2"/>
<keyword evidence="4" id="KW-1185">Reference proteome</keyword>
<evidence type="ECO:0000256" key="1">
    <source>
        <dbReference type="ARBA" id="ARBA00007613"/>
    </source>
</evidence>
<dbReference type="Gene3D" id="2.20.200.10">
    <property type="entry name" value="Outer membrane efflux proteins (OEP)"/>
    <property type="match status" value="1"/>
</dbReference>
<dbReference type="PANTHER" id="PTHR30203:SF33">
    <property type="entry name" value="BLR4455 PROTEIN"/>
    <property type="match status" value="1"/>
</dbReference>
<evidence type="ECO:0000313" key="4">
    <source>
        <dbReference type="Proteomes" id="UP000264217"/>
    </source>
</evidence>
<dbReference type="AlphaFoldDB" id="A0A372NQD2"/>
<dbReference type="EMBL" id="QWDC01000003">
    <property type="protein sequence ID" value="RFZ91141.1"/>
    <property type="molecule type" value="Genomic_DNA"/>
</dbReference>
<keyword evidence="2" id="KW-0564">Palmitate</keyword>
<keyword evidence="2" id="KW-0449">Lipoprotein</keyword>
<evidence type="ECO:0000313" key="3">
    <source>
        <dbReference type="EMBL" id="RFZ91141.1"/>
    </source>
</evidence>
<dbReference type="RefSeq" id="WP_117393344.1">
    <property type="nucleotide sequence ID" value="NZ_QWDC01000003.1"/>
</dbReference>
<dbReference type="InterPro" id="IPR010131">
    <property type="entry name" value="MdtP/NodT-like"/>
</dbReference>
<evidence type="ECO:0000256" key="2">
    <source>
        <dbReference type="RuleBase" id="RU362097"/>
    </source>
</evidence>
<comment type="similarity">
    <text evidence="1 2">Belongs to the outer membrane factor (OMF) (TC 1.B.17) family.</text>
</comment>
<dbReference type="GO" id="GO:0005886">
    <property type="term" value="C:plasma membrane"/>
    <property type="evidence" value="ECO:0007669"/>
    <property type="project" value="UniProtKB-SubCell"/>
</dbReference>
<protein>
    <submittedName>
        <fullName evidence="3">Efflux transporter outer membrane subunit</fullName>
    </submittedName>
</protein>
<keyword evidence="2" id="KW-0812">Transmembrane</keyword>
<proteinExistence type="inferred from homology"/>
<sequence>MKTRYLKIILPVLLAAMQSCRVSQDVKLPDMHLPESYRTASEGDTTVIAKLPWRSFFSDPELQSLIDSAVSRNYDLGLALKNLEIARLNFIQSKQGNLPEAGLAISASSNRPSNNSLNGLTYGQFLGTKHVEDYTAAVDISWEADIWGKIRSRKEASLADYLQSEEARKTLQTKIVSMVSQNYYQLLMLDTQLEIARKNLALSDNTLKMIRLQYDAGQVTAMAIQQAEAQRLTAAALIPRFEQEISITENSLSVLCGKLPEAISRQQTLDKVNRQENLSAGVPLELLSIRPDVRAAEIGVDRANAEVGYSKARMYPSLTITAEGGLNAFRASNWFRLPASLFGAVAGGITQPVFQRKALRTRYEISKAEREKSIIQFRQQVLTAVQEVSDALIRIRKLDRQQDVLREKVTSLRLATANANLLFKNGKATYLEVIIAQSGVLQSELDLAGIEKAGLDARIDLYRSVGGGWH</sequence>
<accession>A0A372NQD2</accession>
<dbReference type="PANTHER" id="PTHR30203">
    <property type="entry name" value="OUTER MEMBRANE CATION EFFLUX PROTEIN"/>
    <property type="match status" value="1"/>
</dbReference>
<dbReference type="Pfam" id="PF02321">
    <property type="entry name" value="OEP"/>
    <property type="match status" value="2"/>
</dbReference>
<name>A0A372NQD2_9SPHI</name>
<gene>
    <name evidence="3" type="ORF">D0C36_19560</name>
</gene>
<comment type="subcellular location">
    <subcellularLocation>
        <location evidence="2">Cell membrane</location>
        <topology evidence="2">Lipid-anchor</topology>
    </subcellularLocation>
</comment>
<dbReference type="PROSITE" id="PS51257">
    <property type="entry name" value="PROKAR_LIPOPROTEIN"/>
    <property type="match status" value="1"/>
</dbReference>
<dbReference type="SUPFAM" id="SSF56954">
    <property type="entry name" value="Outer membrane efflux proteins (OEP)"/>
    <property type="match status" value="1"/>
</dbReference>
<dbReference type="InterPro" id="IPR003423">
    <property type="entry name" value="OMP_efflux"/>
</dbReference>
<dbReference type="NCBIfam" id="TIGR01845">
    <property type="entry name" value="outer_NodT"/>
    <property type="match status" value="1"/>
</dbReference>
<comment type="caution">
    <text evidence="3">The sequence shown here is derived from an EMBL/GenBank/DDBJ whole genome shotgun (WGS) entry which is preliminary data.</text>
</comment>
<reference evidence="3 4" key="1">
    <citation type="submission" date="2018-08" db="EMBL/GenBank/DDBJ databases">
        <title>Mucilaginibacter sp. MYSH2.</title>
        <authorList>
            <person name="Seo T."/>
        </authorList>
    </citation>
    <scope>NUCLEOTIDE SEQUENCE [LARGE SCALE GENOMIC DNA]</scope>
    <source>
        <strain evidence="3 4">MYSH2</strain>
    </source>
</reference>
<keyword evidence="2" id="KW-1134">Transmembrane beta strand</keyword>
<dbReference type="Gene3D" id="1.20.1600.10">
    <property type="entry name" value="Outer membrane efflux proteins (OEP)"/>
    <property type="match status" value="1"/>
</dbReference>
<organism evidence="3 4">
    <name type="scientific">Mucilaginibacter conchicola</name>
    <dbReference type="NCBI Taxonomy" id="2303333"/>
    <lineage>
        <taxon>Bacteria</taxon>
        <taxon>Pseudomonadati</taxon>
        <taxon>Bacteroidota</taxon>
        <taxon>Sphingobacteriia</taxon>
        <taxon>Sphingobacteriales</taxon>
        <taxon>Sphingobacteriaceae</taxon>
        <taxon>Mucilaginibacter</taxon>
    </lineage>
</organism>
<dbReference type="GO" id="GO:0015562">
    <property type="term" value="F:efflux transmembrane transporter activity"/>
    <property type="evidence" value="ECO:0007669"/>
    <property type="project" value="InterPro"/>
</dbReference>